<reference evidence="6" key="1">
    <citation type="journal article" date="2019" name="Int. J. Syst. Evol. Microbiol.">
        <title>The Global Catalogue of Microorganisms (GCM) 10K type strain sequencing project: providing services to taxonomists for standard genome sequencing and annotation.</title>
        <authorList>
            <consortium name="The Broad Institute Genomics Platform"/>
            <consortium name="The Broad Institute Genome Sequencing Center for Infectious Disease"/>
            <person name="Wu L."/>
            <person name="Ma J."/>
        </authorList>
    </citation>
    <scope>NUCLEOTIDE SEQUENCE [LARGE SCALE GENOMIC DNA]</scope>
    <source>
        <strain evidence="6">CECT 7649</strain>
    </source>
</reference>
<name>A0ABW3J247_9FLAO</name>
<keyword evidence="3 5" id="KW-0378">Hydrolase</keyword>
<gene>
    <name evidence="5" type="primary">pepE</name>
    <name evidence="5" type="ORF">ACFQ0S_06660</name>
</gene>
<evidence type="ECO:0000256" key="1">
    <source>
        <dbReference type="ARBA" id="ARBA00006534"/>
    </source>
</evidence>
<protein>
    <submittedName>
        <fullName evidence="5">Dipeptidase PepE</fullName>
        <ecNumber evidence="5">3.4.13.21</ecNumber>
    </submittedName>
</protein>
<evidence type="ECO:0000256" key="4">
    <source>
        <dbReference type="ARBA" id="ARBA00022825"/>
    </source>
</evidence>
<dbReference type="PANTHER" id="PTHR20842:SF0">
    <property type="entry name" value="ALPHA-ASPARTYL DIPEPTIDASE"/>
    <property type="match status" value="1"/>
</dbReference>
<dbReference type="PANTHER" id="PTHR20842">
    <property type="entry name" value="PROTEASE S51 ALPHA-ASPARTYL DIPEPTIDASE"/>
    <property type="match status" value="1"/>
</dbReference>
<dbReference type="Proteomes" id="UP001597051">
    <property type="component" value="Unassembled WGS sequence"/>
</dbReference>
<dbReference type="GO" id="GO:0016805">
    <property type="term" value="F:dipeptidase activity"/>
    <property type="evidence" value="ECO:0007669"/>
    <property type="project" value="UniProtKB-KW"/>
</dbReference>
<keyword evidence="2" id="KW-0645">Protease</keyword>
<comment type="caution">
    <text evidence="5">The sequence shown here is derived from an EMBL/GenBank/DDBJ whole genome shotgun (WGS) entry which is preliminary data.</text>
</comment>
<evidence type="ECO:0000313" key="6">
    <source>
        <dbReference type="Proteomes" id="UP001597051"/>
    </source>
</evidence>
<dbReference type="Pfam" id="PF03575">
    <property type="entry name" value="Peptidase_S51"/>
    <property type="match status" value="1"/>
</dbReference>
<dbReference type="EC" id="3.4.13.21" evidence="5"/>
<accession>A0ABW3J247</accession>
<dbReference type="NCBIfam" id="NF003642">
    <property type="entry name" value="PRK05282.1"/>
    <property type="match status" value="1"/>
</dbReference>
<dbReference type="InterPro" id="IPR005320">
    <property type="entry name" value="Peptidase_S51"/>
</dbReference>
<keyword evidence="4" id="KW-0720">Serine protease</keyword>
<dbReference type="InterPro" id="IPR029062">
    <property type="entry name" value="Class_I_gatase-like"/>
</dbReference>
<dbReference type="Gene3D" id="3.40.50.880">
    <property type="match status" value="1"/>
</dbReference>
<keyword evidence="6" id="KW-1185">Reference proteome</keyword>
<evidence type="ECO:0000313" key="5">
    <source>
        <dbReference type="EMBL" id="MFD0984160.1"/>
    </source>
</evidence>
<dbReference type="CDD" id="cd03146">
    <property type="entry name" value="GAT1_Peptidase_E"/>
    <property type="match status" value="1"/>
</dbReference>
<evidence type="ECO:0000256" key="2">
    <source>
        <dbReference type="ARBA" id="ARBA00022670"/>
    </source>
</evidence>
<dbReference type="RefSeq" id="WP_379759779.1">
    <property type="nucleotide sequence ID" value="NZ_JBHSYB010000068.1"/>
</dbReference>
<organism evidence="5 6">
    <name type="scientific">Flavobacterium myungsuense</name>
    <dbReference type="NCBI Taxonomy" id="651823"/>
    <lineage>
        <taxon>Bacteria</taxon>
        <taxon>Pseudomonadati</taxon>
        <taxon>Bacteroidota</taxon>
        <taxon>Flavobacteriia</taxon>
        <taxon>Flavobacteriales</taxon>
        <taxon>Flavobacteriaceae</taxon>
        <taxon>Flavobacterium</taxon>
    </lineage>
</organism>
<sequence>MKNLIIASTSTLCGEDYLEYLLPRLQSHFKDCKTILFIPYARPGGISHEEYTNKVCLAFAKINIRVLGIHEFENPVEAIEKAEGIFTGGGNTFLLVYELYKNEIMNVLATTLKNGIPYLGTSAGSNICGPNMQTTNDMPIIYPPSFETLGLIHFNINPHYVDGELQSKHMGETRETRISEFHQFNSVPVLGLREGSWLEANGDEIILKGTLSARLFRYNQTPIEIESGSVLNLFKC</sequence>
<comment type="similarity">
    <text evidence="1">Belongs to the peptidase S51 family.</text>
</comment>
<dbReference type="EMBL" id="JBHTIZ010000016">
    <property type="protein sequence ID" value="MFD0984160.1"/>
    <property type="molecule type" value="Genomic_DNA"/>
</dbReference>
<evidence type="ECO:0000256" key="3">
    <source>
        <dbReference type="ARBA" id="ARBA00022801"/>
    </source>
</evidence>
<keyword evidence="5" id="KW-0224">Dipeptidase</keyword>
<proteinExistence type="inferred from homology"/>
<dbReference type="SUPFAM" id="SSF52317">
    <property type="entry name" value="Class I glutamine amidotransferase-like"/>
    <property type="match status" value="1"/>
</dbReference>